<dbReference type="InterPro" id="IPR001296">
    <property type="entry name" value="Glyco_trans_1"/>
</dbReference>
<proteinExistence type="predicted"/>
<keyword evidence="4" id="KW-1185">Reference proteome</keyword>
<evidence type="ECO:0000259" key="1">
    <source>
        <dbReference type="Pfam" id="PF00534"/>
    </source>
</evidence>
<dbReference type="InterPro" id="IPR050194">
    <property type="entry name" value="Glycosyltransferase_grp1"/>
</dbReference>
<sequence length="388" mass="44248">MNVLILSHHFYPFIGGLEEVAFQQARHLAMNGHDVNVITSNISNELEELPKEEEIDGVKIYRISAMNFLYKNFDIPQPVFNIFELRNKLNNLIKTADVVHIHDRHYMTSFMGSLMAKKHKKPVVLTLHTPRVKYGNKLYNFLFQLNEMISSYSIKKADAILSLGSEVHDYILERFGRESEIVWNGVDIDTFSPVSEYEKIKLRADMKLPEEKFIALFVGRLTFKKGADLLVEVAKNLRDHEDVEIIVVGDGPRRKLIEKNIKNNDINNIKLIGNVVDKRILSKFYRSADILLFTSRGGEAAAPLVLLEAMASSLPIVALRTGPYADLISKGKGYAVSTINEMSDKIIYLSGEADLMNELSLKCRKYAEKYSWSKNVDELLEIYSNLTK</sequence>
<dbReference type="Gene3D" id="3.40.50.2000">
    <property type="entry name" value="Glycogen Phosphorylase B"/>
    <property type="match status" value="2"/>
</dbReference>
<feature type="domain" description="Glycosyl transferase family 1" evidence="1">
    <location>
        <begin position="201"/>
        <end position="369"/>
    </location>
</feature>
<organism evidence="3 4">
    <name type="scientific">Methanothermobacter defluvii</name>
    <dbReference type="NCBI Taxonomy" id="49339"/>
    <lineage>
        <taxon>Archaea</taxon>
        <taxon>Methanobacteriati</taxon>
        <taxon>Methanobacteriota</taxon>
        <taxon>Methanomada group</taxon>
        <taxon>Methanobacteria</taxon>
        <taxon>Methanobacteriales</taxon>
        <taxon>Methanobacteriaceae</taxon>
        <taxon>Methanothermobacter</taxon>
    </lineage>
</organism>
<evidence type="ECO:0000313" key="3">
    <source>
        <dbReference type="EMBL" id="REE28989.1"/>
    </source>
</evidence>
<accession>A0A371NER7</accession>
<dbReference type="GO" id="GO:0016758">
    <property type="term" value="F:hexosyltransferase activity"/>
    <property type="evidence" value="ECO:0007669"/>
    <property type="project" value="TreeGrafter"/>
</dbReference>
<dbReference type="Pfam" id="PF13439">
    <property type="entry name" value="Glyco_transf_4"/>
    <property type="match status" value="1"/>
</dbReference>
<dbReference type="Pfam" id="PF00534">
    <property type="entry name" value="Glycos_transf_1"/>
    <property type="match status" value="1"/>
</dbReference>
<reference evidence="3 4" key="1">
    <citation type="submission" date="2018-07" db="EMBL/GenBank/DDBJ databases">
        <title>Genomic Encyclopedia of Type Strains, Phase IV (KMG-IV): sequencing the most valuable type-strain genomes for metagenomic binning, comparative biology and taxonomic classification.</title>
        <authorList>
            <person name="Goeker M."/>
        </authorList>
    </citation>
    <scope>NUCLEOTIDE SEQUENCE [LARGE SCALE GENOMIC DNA]</scope>
    <source>
        <strain evidence="3 4">DSM 7466</strain>
    </source>
</reference>
<dbReference type="InterPro" id="IPR028098">
    <property type="entry name" value="Glyco_trans_4-like_N"/>
</dbReference>
<protein>
    <submittedName>
        <fullName evidence="3">Glycosyltransferase involved in cell wall biosynthesis</fullName>
    </submittedName>
</protein>
<name>A0A371NER7_9EURY</name>
<dbReference type="RefSeq" id="WP_115892431.1">
    <property type="nucleotide sequence ID" value="NZ_QREL01000001.1"/>
</dbReference>
<dbReference type="EMBL" id="QREL01000001">
    <property type="protein sequence ID" value="REE28989.1"/>
    <property type="molecule type" value="Genomic_DNA"/>
</dbReference>
<dbReference type="SUPFAM" id="SSF53756">
    <property type="entry name" value="UDP-Glycosyltransferase/glycogen phosphorylase"/>
    <property type="match status" value="1"/>
</dbReference>
<dbReference type="PANTHER" id="PTHR45947">
    <property type="entry name" value="SULFOQUINOVOSYL TRANSFERASE SQD2"/>
    <property type="match status" value="1"/>
</dbReference>
<gene>
    <name evidence="3" type="ORF">C7452_1020</name>
</gene>
<dbReference type="Proteomes" id="UP000256864">
    <property type="component" value="Unassembled WGS sequence"/>
</dbReference>
<evidence type="ECO:0000313" key="4">
    <source>
        <dbReference type="Proteomes" id="UP000256864"/>
    </source>
</evidence>
<keyword evidence="3" id="KW-0808">Transferase</keyword>
<feature type="domain" description="Glycosyltransferase subfamily 4-like N-terminal" evidence="2">
    <location>
        <begin position="14"/>
        <end position="189"/>
    </location>
</feature>
<evidence type="ECO:0000259" key="2">
    <source>
        <dbReference type="Pfam" id="PF13439"/>
    </source>
</evidence>
<dbReference type="AlphaFoldDB" id="A0A371NER7"/>
<dbReference type="PANTHER" id="PTHR45947:SF3">
    <property type="entry name" value="SULFOQUINOVOSYL TRANSFERASE SQD2"/>
    <property type="match status" value="1"/>
</dbReference>
<comment type="caution">
    <text evidence="3">The sequence shown here is derived from an EMBL/GenBank/DDBJ whole genome shotgun (WGS) entry which is preliminary data.</text>
</comment>
<dbReference type="CDD" id="cd03801">
    <property type="entry name" value="GT4_PimA-like"/>
    <property type="match status" value="1"/>
</dbReference>